<dbReference type="InterPro" id="IPR009057">
    <property type="entry name" value="Homeodomain-like_sf"/>
</dbReference>
<evidence type="ECO:0000256" key="3">
    <source>
        <dbReference type="SAM" id="Phobius"/>
    </source>
</evidence>
<feature type="domain" description="HTH tetR-type" evidence="4">
    <location>
        <begin position="11"/>
        <end position="71"/>
    </location>
</feature>
<name>A0ABP7YK63_9SPHI</name>
<proteinExistence type="predicted"/>
<dbReference type="EMBL" id="BAAAZI010000006">
    <property type="protein sequence ID" value="GAA4137272.1"/>
    <property type="molecule type" value="Genomic_DNA"/>
</dbReference>
<keyword evidence="6" id="KW-1185">Reference proteome</keyword>
<dbReference type="Pfam" id="PF00440">
    <property type="entry name" value="TetR_N"/>
    <property type="match status" value="1"/>
</dbReference>
<feature type="transmembrane region" description="Helical" evidence="3">
    <location>
        <begin position="155"/>
        <end position="176"/>
    </location>
</feature>
<dbReference type="RefSeq" id="WP_344673819.1">
    <property type="nucleotide sequence ID" value="NZ_BAAAZI010000006.1"/>
</dbReference>
<evidence type="ECO:0000256" key="2">
    <source>
        <dbReference type="PROSITE-ProRule" id="PRU00335"/>
    </source>
</evidence>
<dbReference type="SUPFAM" id="SSF46689">
    <property type="entry name" value="Homeodomain-like"/>
    <property type="match status" value="1"/>
</dbReference>
<dbReference type="PANTHER" id="PTHR43479:SF11">
    <property type="entry name" value="ACREF_ENVCD OPERON REPRESSOR-RELATED"/>
    <property type="match status" value="1"/>
</dbReference>
<comment type="caution">
    <text evidence="5">The sequence shown here is derived from an EMBL/GenBank/DDBJ whole genome shotgun (WGS) entry which is preliminary data.</text>
</comment>
<protein>
    <submittedName>
        <fullName evidence="5">TetR/AcrR family transcriptional regulator</fullName>
    </submittedName>
</protein>
<evidence type="ECO:0000256" key="1">
    <source>
        <dbReference type="ARBA" id="ARBA00023125"/>
    </source>
</evidence>
<feature type="DNA-binding region" description="H-T-H motif" evidence="2">
    <location>
        <begin position="34"/>
        <end position="53"/>
    </location>
</feature>
<dbReference type="InterPro" id="IPR050624">
    <property type="entry name" value="HTH-type_Tx_Regulator"/>
</dbReference>
<dbReference type="Gene3D" id="1.10.357.10">
    <property type="entry name" value="Tetracycline Repressor, domain 2"/>
    <property type="match status" value="1"/>
</dbReference>
<reference evidence="6" key="1">
    <citation type="journal article" date="2019" name="Int. J. Syst. Evol. Microbiol.">
        <title>The Global Catalogue of Microorganisms (GCM) 10K type strain sequencing project: providing services to taxonomists for standard genome sequencing and annotation.</title>
        <authorList>
            <consortium name="The Broad Institute Genomics Platform"/>
            <consortium name="The Broad Institute Genome Sequencing Center for Infectious Disease"/>
            <person name="Wu L."/>
            <person name="Ma J."/>
        </authorList>
    </citation>
    <scope>NUCLEOTIDE SEQUENCE [LARGE SCALE GENOMIC DNA]</scope>
    <source>
        <strain evidence="6">JCM 16704</strain>
    </source>
</reference>
<dbReference type="InterPro" id="IPR001647">
    <property type="entry name" value="HTH_TetR"/>
</dbReference>
<dbReference type="PRINTS" id="PR00455">
    <property type="entry name" value="HTHTETR"/>
</dbReference>
<organism evidence="5 6">
    <name type="scientific">Sphingobacterium kyonggiense</name>
    <dbReference type="NCBI Taxonomy" id="714075"/>
    <lineage>
        <taxon>Bacteria</taxon>
        <taxon>Pseudomonadati</taxon>
        <taxon>Bacteroidota</taxon>
        <taxon>Sphingobacteriia</taxon>
        <taxon>Sphingobacteriales</taxon>
        <taxon>Sphingobacteriaceae</taxon>
        <taxon>Sphingobacterium</taxon>
    </lineage>
</organism>
<keyword evidence="3" id="KW-0472">Membrane</keyword>
<sequence>MKNKEEEQEKVSTEDKIKDAAKRVFQKKGFAATRTRDIAEEAGLNLSLLNYYFRSKEKLFELIVLETIFEFAKSLIIVLNDEDSSIIQKVEIVADRYIDFIKTQPDLPIFILSESRFNIGKVMENLPIKEFLSNSVLVRQLKEKAQRGEMREVNYVHFIMNVMGLIIFPFIAQPIIMGGTSMSSEEFIKMMEERKVLIPIWVEAMFKANKLQ</sequence>
<gene>
    <name evidence="5" type="ORF">GCM10022216_13090</name>
</gene>
<dbReference type="PANTHER" id="PTHR43479">
    <property type="entry name" value="ACREF/ENVCD OPERON REPRESSOR-RELATED"/>
    <property type="match status" value="1"/>
</dbReference>
<evidence type="ECO:0000313" key="5">
    <source>
        <dbReference type="EMBL" id="GAA4137272.1"/>
    </source>
</evidence>
<dbReference type="Proteomes" id="UP001500101">
    <property type="component" value="Unassembled WGS sequence"/>
</dbReference>
<dbReference type="PROSITE" id="PS50977">
    <property type="entry name" value="HTH_TETR_2"/>
    <property type="match status" value="1"/>
</dbReference>
<evidence type="ECO:0000313" key="6">
    <source>
        <dbReference type="Proteomes" id="UP001500101"/>
    </source>
</evidence>
<accession>A0ABP7YK63</accession>
<evidence type="ECO:0000259" key="4">
    <source>
        <dbReference type="PROSITE" id="PS50977"/>
    </source>
</evidence>
<keyword evidence="3" id="KW-1133">Transmembrane helix</keyword>
<keyword evidence="1 2" id="KW-0238">DNA-binding</keyword>
<keyword evidence="3" id="KW-0812">Transmembrane</keyword>